<dbReference type="PROSITE" id="PS00134">
    <property type="entry name" value="TRYPSIN_HIS"/>
    <property type="match status" value="1"/>
</dbReference>
<dbReference type="InterPro" id="IPR018114">
    <property type="entry name" value="TRYPSIN_HIS"/>
</dbReference>
<dbReference type="Gene3D" id="2.40.10.10">
    <property type="entry name" value="Trypsin-like serine proteases"/>
    <property type="match status" value="1"/>
</dbReference>
<sequence>MRQITARIVAGLGLLALVSLGGCGTERVEGPQIQPRPTLSWTAAIGQLETSDSELHCSGVLVAQDVIVTASHCLFLNTVKRPAAPNELIFRPNMGGLQVLPPSRGVAFLGQGAVLRAGKLRNEDVSKDWVLVQISPPVTAVQPISVARLSIDGMLHMIRSGNRLVTAGYGSGPYDELRVHEKCRLLSQQELGLFPDDTWLQLDCIFRVGDSGGGIILLDGASQPALIGIIAGFGHMPHNKSEPLGLGVNAGNFLPYLRQPVSSAMPQAGTRLAEAPPN</sequence>
<keyword evidence="1" id="KW-0378">Hydrolase</keyword>
<dbReference type="GO" id="GO:0016787">
    <property type="term" value="F:hydrolase activity"/>
    <property type="evidence" value="ECO:0007669"/>
    <property type="project" value="UniProtKB-KW"/>
</dbReference>
<reference evidence="2" key="1">
    <citation type="submission" date="2023-08" db="EMBL/GenBank/DDBJ databases">
        <title>Rhodospirillaceae gen. nov., a novel taxon isolated from the Yangtze River Yuezi River estuary sludge.</title>
        <authorList>
            <person name="Ruan L."/>
        </authorList>
    </citation>
    <scope>NUCLEOTIDE SEQUENCE [LARGE SCALE GENOMIC DNA]</scope>
    <source>
        <strain evidence="2">R-7</strain>
    </source>
</reference>
<dbReference type="PROSITE" id="PS51257">
    <property type="entry name" value="PROKAR_LIPOPROTEIN"/>
    <property type="match status" value="1"/>
</dbReference>
<name>A0ABU0YP87_9PROT</name>
<evidence type="ECO:0000313" key="2">
    <source>
        <dbReference type="Proteomes" id="UP001230156"/>
    </source>
</evidence>
<keyword evidence="2" id="KW-1185">Reference proteome</keyword>
<accession>A0ABU0YP87</accession>
<dbReference type="InterPro" id="IPR009003">
    <property type="entry name" value="Peptidase_S1_PA"/>
</dbReference>
<gene>
    <name evidence="1" type="ORF">Q8A70_14890</name>
</gene>
<comment type="caution">
    <text evidence="1">The sequence shown here is derived from an EMBL/GenBank/DDBJ whole genome shotgun (WGS) entry which is preliminary data.</text>
</comment>
<dbReference type="SUPFAM" id="SSF50494">
    <property type="entry name" value="Trypsin-like serine proteases"/>
    <property type="match status" value="1"/>
</dbReference>
<proteinExistence type="predicted"/>
<dbReference type="Proteomes" id="UP001230156">
    <property type="component" value="Unassembled WGS sequence"/>
</dbReference>
<dbReference type="EC" id="3.4.21.-" evidence="1"/>
<organism evidence="1 2">
    <name type="scientific">Dongia sedimenti</name>
    <dbReference type="NCBI Taxonomy" id="3064282"/>
    <lineage>
        <taxon>Bacteria</taxon>
        <taxon>Pseudomonadati</taxon>
        <taxon>Pseudomonadota</taxon>
        <taxon>Alphaproteobacteria</taxon>
        <taxon>Rhodospirillales</taxon>
        <taxon>Dongiaceae</taxon>
        <taxon>Dongia</taxon>
    </lineage>
</organism>
<dbReference type="InterPro" id="IPR043504">
    <property type="entry name" value="Peptidase_S1_PA_chymotrypsin"/>
</dbReference>
<evidence type="ECO:0000313" key="1">
    <source>
        <dbReference type="EMBL" id="MDQ7248970.1"/>
    </source>
</evidence>
<protein>
    <submittedName>
        <fullName evidence="1">Trypsin-like serine protease</fullName>
        <ecNumber evidence="1">3.4.21.-</ecNumber>
    </submittedName>
</protein>
<dbReference type="RefSeq" id="WP_379956447.1">
    <property type="nucleotide sequence ID" value="NZ_JAUYVI010000004.1"/>
</dbReference>
<dbReference type="EMBL" id="JAUYVI010000004">
    <property type="protein sequence ID" value="MDQ7248970.1"/>
    <property type="molecule type" value="Genomic_DNA"/>
</dbReference>
<dbReference type="Pfam" id="PF13365">
    <property type="entry name" value="Trypsin_2"/>
    <property type="match status" value="1"/>
</dbReference>